<keyword evidence="2" id="KW-0472">Membrane</keyword>
<accession>A0ABU7RKM9</accession>
<evidence type="ECO:0000313" key="3">
    <source>
        <dbReference type="EMBL" id="MEE6257052.1"/>
    </source>
</evidence>
<sequence length="291" mass="33463">MTTNGGEARRPQRRHPPVRPSRAEPEAPDWIVWPVRVLAAIVVVPARLLWELIVVAGRLTYRFLLRPLGWFVRHVLWIPLCWLAHHLVVLPFRYLVVFPVSWLVHHLLVVPARWLWQALPTLGHFLHRYLLRPLGQLGYLLLWLPLAWLVTYLVVVPIHWLVRYLLVLPIRWLVDVLRPLGRLLGRAAAALWHGTVRLFAGIGNGIVTIGRLTYTYLLRPFGLAARWLWRHTVVLLFRGVVAVCRATVVPVGRWLRDAVLAPTGRFLRDGVFRPAGTTVRAVLAVLSLRRP</sequence>
<feature type="transmembrane region" description="Helical" evidence="2">
    <location>
        <begin position="70"/>
        <end position="88"/>
    </location>
</feature>
<keyword evidence="2" id="KW-1133">Transmembrane helix</keyword>
<organism evidence="3 4">
    <name type="scientific">Plantactinospora sonchi</name>
    <dbReference type="NCBI Taxonomy" id="1544735"/>
    <lineage>
        <taxon>Bacteria</taxon>
        <taxon>Bacillati</taxon>
        <taxon>Actinomycetota</taxon>
        <taxon>Actinomycetes</taxon>
        <taxon>Micromonosporales</taxon>
        <taxon>Micromonosporaceae</taxon>
        <taxon>Plantactinospora</taxon>
    </lineage>
</organism>
<comment type="caution">
    <text evidence="3">The sequence shown here is derived from an EMBL/GenBank/DDBJ whole genome shotgun (WGS) entry which is preliminary data.</text>
</comment>
<evidence type="ECO:0008006" key="5">
    <source>
        <dbReference type="Google" id="ProtNLM"/>
    </source>
</evidence>
<evidence type="ECO:0000256" key="2">
    <source>
        <dbReference type="SAM" id="Phobius"/>
    </source>
</evidence>
<proteinExistence type="predicted"/>
<dbReference type="Proteomes" id="UP001332243">
    <property type="component" value="Unassembled WGS sequence"/>
</dbReference>
<dbReference type="EMBL" id="JAZGQK010000001">
    <property type="protein sequence ID" value="MEE6257052.1"/>
    <property type="molecule type" value="Genomic_DNA"/>
</dbReference>
<gene>
    <name evidence="3" type="ORF">V1633_00930</name>
</gene>
<protein>
    <recommendedName>
        <fullName evidence="5">Integral membrane protein</fullName>
    </recommendedName>
</protein>
<reference evidence="3 4" key="1">
    <citation type="submission" date="2024-01" db="EMBL/GenBank/DDBJ databases">
        <title>Genome insights into Plantactinospora sonchi sp. nov.</title>
        <authorList>
            <person name="Wang L."/>
        </authorList>
    </citation>
    <scope>NUCLEOTIDE SEQUENCE [LARGE SCALE GENOMIC DNA]</scope>
    <source>
        <strain evidence="3 4">NEAU-QY2</strain>
    </source>
</reference>
<evidence type="ECO:0000313" key="4">
    <source>
        <dbReference type="Proteomes" id="UP001332243"/>
    </source>
</evidence>
<keyword evidence="4" id="KW-1185">Reference proteome</keyword>
<evidence type="ECO:0000256" key="1">
    <source>
        <dbReference type="SAM" id="MobiDB-lite"/>
    </source>
</evidence>
<feature type="transmembrane region" description="Helical" evidence="2">
    <location>
        <begin position="198"/>
        <end position="217"/>
    </location>
</feature>
<feature type="transmembrane region" description="Helical" evidence="2">
    <location>
        <begin position="30"/>
        <end position="50"/>
    </location>
</feature>
<feature type="transmembrane region" description="Helical" evidence="2">
    <location>
        <begin position="137"/>
        <end position="155"/>
    </location>
</feature>
<feature type="transmembrane region" description="Helical" evidence="2">
    <location>
        <begin position="229"/>
        <end position="248"/>
    </location>
</feature>
<dbReference type="RefSeq" id="WP_331212153.1">
    <property type="nucleotide sequence ID" value="NZ_JAZGQK010000001.1"/>
</dbReference>
<feature type="transmembrane region" description="Helical" evidence="2">
    <location>
        <begin position="94"/>
        <end position="116"/>
    </location>
</feature>
<feature type="region of interest" description="Disordered" evidence="1">
    <location>
        <begin position="1"/>
        <end position="24"/>
    </location>
</feature>
<keyword evidence="2" id="KW-0812">Transmembrane</keyword>
<name>A0ABU7RKM9_9ACTN</name>